<dbReference type="InterPro" id="IPR050570">
    <property type="entry name" value="Cell_wall_metabolism_enzyme"/>
</dbReference>
<evidence type="ECO:0000256" key="2">
    <source>
        <dbReference type="SAM" id="MobiDB-lite"/>
    </source>
</evidence>
<dbReference type="PROSITE" id="PS51257">
    <property type="entry name" value="PROKAR_LIPOPROTEIN"/>
    <property type="match status" value="1"/>
</dbReference>
<accession>A0A4S3KU14</accession>
<dbReference type="RefSeq" id="WP_207905696.1">
    <property type="nucleotide sequence ID" value="NZ_JBHLWF010000013.1"/>
</dbReference>
<proteinExistence type="inferred from homology"/>
<dbReference type="PROSITE" id="PS51782">
    <property type="entry name" value="LYSM"/>
    <property type="match status" value="1"/>
</dbReference>
<dbReference type="GO" id="GO:0004222">
    <property type="term" value="F:metalloendopeptidase activity"/>
    <property type="evidence" value="ECO:0007669"/>
    <property type="project" value="TreeGrafter"/>
</dbReference>
<evidence type="ECO:0000256" key="1">
    <source>
        <dbReference type="ARBA" id="ARBA00038420"/>
    </source>
</evidence>
<dbReference type="GO" id="GO:0032153">
    <property type="term" value="C:cell division site"/>
    <property type="evidence" value="ECO:0007669"/>
    <property type="project" value="TreeGrafter"/>
</dbReference>
<evidence type="ECO:0000259" key="3">
    <source>
        <dbReference type="PROSITE" id="PS51782"/>
    </source>
</evidence>
<feature type="domain" description="LysM" evidence="3">
    <location>
        <begin position="50"/>
        <end position="94"/>
    </location>
</feature>
<feature type="compositionally biased region" description="Low complexity" evidence="2">
    <location>
        <begin position="160"/>
        <end position="175"/>
    </location>
</feature>
<dbReference type="PANTHER" id="PTHR21666">
    <property type="entry name" value="PEPTIDASE-RELATED"/>
    <property type="match status" value="1"/>
</dbReference>
<dbReference type="SMART" id="SM00257">
    <property type="entry name" value="LysM"/>
    <property type="match status" value="1"/>
</dbReference>
<comment type="caution">
    <text evidence="4">The sequence shown here is derived from an EMBL/GenBank/DDBJ whole genome shotgun (WGS) entry which is preliminary data.</text>
</comment>
<reference evidence="4 5" key="1">
    <citation type="submission" date="2019-03" db="EMBL/GenBank/DDBJ databases">
        <title>Genomic Encyclopedia of Type Strains, Phase IV (KMG-IV): sequencing the most valuable type-strain genomes for metagenomic binning, comparative biology and taxonomic classification.</title>
        <authorList>
            <person name="Goeker M."/>
        </authorList>
    </citation>
    <scope>NUCLEOTIDE SEQUENCE [LARGE SCALE GENOMIC DNA]</scope>
    <source>
        <strain evidence="4 5">DSM 21944</strain>
    </source>
</reference>
<keyword evidence="5" id="KW-1185">Reference proteome</keyword>
<dbReference type="Gene3D" id="2.70.70.10">
    <property type="entry name" value="Glucose Permease (Domain IIA)"/>
    <property type="match status" value="1"/>
</dbReference>
<name>A0A4S3KU14_9GAMM</name>
<dbReference type="CDD" id="cd12797">
    <property type="entry name" value="M23_peptidase"/>
    <property type="match status" value="1"/>
</dbReference>
<comment type="similarity">
    <text evidence="1">Belongs to the E.coli NlpD/Haemophilus LppB family.</text>
</comment>
<dbReference type="InterPro" id="IPR036779">
    <property type="entry name" value="LysM_dom_sf"/>
</dbReference>
<feature type="compositionally biased region" description="Low complexity" evidence="2">
    <location>
        <begin position="206"/>
        <end position="218"/>
    </location>
</feature>
<dbReference type="EMBL" id="SMAF01000002">
    <property type="protein sequence ID" value="TCT00688.1"/>
    <property type="molecule type" value="Genomic_DNA"/>
</dbReference>
<organism evidence="4 5">
    <name type="scientific">Pseudofulvimonas gallinarii</name>
    <dbReference type="NCBI Taxonomy" id="634155"/>
    <lineage>
        <taxon>Bacteria</taxon>
        <taxon>Pseudomonadati</taxon>
        <taxon>Pseudomonadota</taxon>
        <taxon>Gammaproteobacteria</taxon>
        <taxon>Lysobacterales</taxon>
        <taxon>Rhodanobacteraceae</taxon>
        <taxon>Pseudofulvimonas</taxon>
    </lineage>
</organism>
<dbReference type="Pfam" id="PF01551">
    <property type="entry name" value="Peptidase_M23"/>
    <property type="match status" value="1"/>
</dbReference>
<dbReference type="SUPFAM" id="SSF54106">
    <property type="entry name" value="LysM domain"/>
    <property type="match status" value="1"/>
</dbReference>
<evidence type="ECO:0000313" key="5">
    <source>
        <dbReference type="Proteomes" id="UP000294599"/>
    </source>
</evidence>
<evidence type="ECO:0000313" key="4">
    <source>
        <dbReference type="EMBL" id="TCT00688.1"/>
    </source>
</evidence>
<dbReference type="Pfam" id="PF01476">
    <property type="entry name" value="LysM"/>
    <property type="match status" value="1"/>
</dbReference>
<dbReference type="GO" id="GO:0009279">
    <property type="term" value="C:cell outer membrane"/>
    <property type="evidence" value="ECO:0007669"/>
    <property type="project" value="TreeGrafter"/>
</dbReference>
<protein>
    <submittedName>
        <fullName evidence="4">Lipoprotein NlpD</fullName>
    </submittedName>
</protein>
<dbReference type="InterPro" id="IPR016047">
    <property type="entry name" value="M23ase_b-sheet_dom"/>
</dbReference>
<sequence length="339" mass="34470">MARRLAGMIAVTLLLSGCIVTRTEVVRVRHAGDSASPAGGQGTSTASAAGTHVVSRGDTLYSIAFRAGVDWRDVAAINGLAPPYTIYPGQRLRLSRGGETAQVAHAEPLQPGAVETRPLGESAAPASARPPASTAGIQPAPPAASAPVNAPASAPPPAPATTAPVTTAPVAATPPASNPPPATAPSAPVTAPPATPAPASTPAPAPAGNAATNNAGGVRWRWPTQGELIQRFTGNDLTRPGIAIAGQSGQAVVAAADGEVVYSGSGLRGYGELIIIKHSPEFLSAYGHNRKRLVNEGQQVRAGQPIAELGRTGTDRDKLHFEIRRGGRPVDPLQFLPRQ</sequence>
<dbReference type="InterPro" id="IPR018392">
    <property type="entry name" value="LysM"/>
</dbReference>
<dbReference type="Proteomes" id="UP000294599">
    <property type="component" value="Unassembled WGS sequence"/>
</dbReference>
<keyword evidence="4" id="KW-0449">Lipoprotein</keyword>
<dbReference type="SUPFAM" id="SSF51261">
    <property type="entry name" value="Duplicated hybrid motif"/>
    <property type="match status" value="1"/>
</dbReference>
<dbReference type="PANTHER" id="PTHR21666:SF263">
    <property type="entry name" value="MUREIN HYDROLASE ACTIVATOR NLPD"/>
    <property type="match status" value="1"/>
</dbReference>
<gene>
    <name evidence="4" type="ORF">EDC25_10252</name>
</gene>
<feature type="region of interest" description="Disordered" evidence="2">
    <location>
        <begin position="98"/>
        <end position="218"/>
    </location>
</feature>
<dbReference type="AlphaFoldDB" id="A0A4S3KU14"/>
<feature type="compositionally biased region" description="Pro residues" evidence="2">
    <location>
        <begin position="190"/>
        <end position="205"/>
    </location>
</feature>
<dbReference type="Gene3D" id="3.10.350.10">
    <property type="entry name" value="LysM domain"/>
    <property type="match status" value="1"/>
</dbReference>
<feature type="compositionally biased region" description="Low complexity" evidence="2">
    <location>
        <begin position="122"/>
        <end position="135"/>
    </location>
</feature>
<dbReference type="InterPro" id="IPR011055">
    <property type="entry name" value="Dup_hybrid_motif"/>
</dbReference>
<dbReference type="CDD" id="cd00118">
    <property type="entry name" value="LysM"/>
    <property type="match status" value="1"/>
</dbReference>